<dbReference type="PANTHER" id="PTHR30346:SF28">
    <property type="entry name" value="HTH-TYPE TRANSCRIPTIONAL REGULATOR CYNR"/>
    <property type="match status" value="1"/>
</dbReference>
<evidence type="ECO:0000256" key="1">
    <source>
        <dbReference type="ARBA" id="ARBA00009437"/>
    </source>
</evidence>
<keyword evidence="4" id="KW-0804">Transcription</keyword>
<dbReference type="PRINTS" id="PR00039">
    <property type="entry name" value="HTHLYSR"/>
</dbReference>
<comment type="similarity">
    <text evidence="1">Belongs to the LysR transcriptional regulatory family.</text>
</comment>
<accession>A0A6N8GPE2</accession>
<dbReference type="Gene3D" id="3.40.190.290">
    <property type="match status" value="1"/>
</dbReference>
<organism evidence="6 7">
    <name type="scientific">Kocuria sediminis</name>
    <dbReference type="NCBI Taxonomy" id="1038857"/>
    <lineage>
        <taxon>Bacteria</taxon>
        <taxon>Bacillati</taxon>
        <taxon>Actinomycetota</taxon>
        <taxon>Actinomycetes</taxon>
        <taxon>Micrococcales</taxon>
        <taxon>Micrococcaceae</taxon>
        <taxon>Kocuria</taxon>
    </lineage>
</organism>
<protein>
    <submittedName>
        <fullName evidence="6">LysR family transcriptional regulator</fullName>
    </submittedName>
</protein>
<dbReference type="PROSITE" id="PS50931">
    <property type="entry name" value="HTH_LYSR"/>
    <property type="match status" value="1"/>
</dbReference>
<gene>
    <name evidence="6" type="ORF">GMA12_16795</name>
</gene>
<dbReference type="InterPro" id="IPR000847">
    <property type="entry name" value="LysR_HTH_N"/>
</dbReference>
<sequence length="301" mass="31347">MDLRQLRYFLAVVDEGGVHRAAEALFVAQPSISQAIRGLEKDLDASLFHRVGRRLVLTPAGEALIPAAREVMHGVELARSVVDAVDGLRSGRVVVSCMPSQAVSPLAPLVGRFQQRYPGVHVSVRAAATTDDVTTALRVGDAELGLIAHPTTVPVDAELTELTVHPLQTQHYVCVARGAGDLPTGSGPVRPQDLAGARLIVGQVGTGMRRAAELVLAKAGGSAAVVEIEHREALLPLVLAGVGVAVVAEPWRGLAEAAGLTVRDLEIPEALAVNLVHRPGPLSPAAQAFLNSATTAPISAD</sequence>
<dbReference type="GO" id="GO:0003700">
    <property type="term" value="F:DNA-binding transcription factor activity"/>
    <property type="evidence" value="ECO:0007669"/>
    <property type="project" value="InterPro"/>
</dbReference>
<keyword evidence="7" id="KW-1185">Reference proteome</keyword>
<dbReference type="GO" id="GO:0032993">
    <property type="term" value="C:protein-DNA complex"/>
    <property type="evidence" value="ECO:0007669"/>
    <property type="project" value="TreeGrafter"/>
</dbReference>
<dbReference type="GO" id="GO:0003677">
    <property type="term" value="F:DNA binding"/>
    <property type="evidence" value="ECO:0007669"/>
    <property type="project" value="UniProtKB-KW"/>
</dbReference>
<comment type="caution">
    <text evidence="6">The sequence shown here is derived from an EMBL/GenBank/DDBJ whole genome shotgun (WGS) entry which is preliminary data.</text>
</comment>
<dbReference type="Pfam" id="PF03466">
    <property type="entry name" value="LysR_substrate"/>
    <property type="match status" value="1"/>
</dbReference>
<evidence type="ECO:0000256" key="2">
    <source>
        <dbReference type="ARBA" id="ARBA00023015"/>
    </source>
</evidence>
<dbReference type="Proteomes" id="UP000436989">
    <property type="component" value="Unassembled WGS sequence"/>
</dbReference>
<dbReference type="EMBL" id="WOGU01000019">
    <property type="protein sequence ID" value="MUN64778.1"/>
    <property type="molecule type" value="Genomic_DNA"/>
</dbReference>
<keyword evidence="3" id="KW-0238">DNA-binding</keyword>
<dbReference type="SUPFAM" id="SSF53850">
    <property type="entry name" value="Periplasmic binding protein-like II"/>
    <property type="match status" value="1"/>
</dbReference>
<dbReference type="InterPro" id="IPR036390">
    <property type="entry name" value="WH_DNA-bd_sf"/>
</dbReference>
<dbReference type="InterPro" id="IPR036388">
    <property type="entry name" value="WH-like_DNA-bd_sf"/>
</dbReference>
<feature type="domain" description="HTH lysR-type" evidence="5">
    <location>
        <begin position="1"/>
        <end position="58"/>
    </location>
</feature>
<proteinExistence type="inferred from homology"/>
<dbReference type="Gene3D" id="1.10.10.10">
    <property type="entry name" value="Winged helix-like DNA-binding domain superfamily/Winged helix DNA-binding domain"/>
    <property type="match status" value="1"/>
</dbReference>
<evidence type="ECO:0000313" key="7">
    <source>
        <dbReference type="Proteomes" id="UP000436989"/>
    </source>
</evidence>
<dbReference type="SUPFAM" id="SSF46785">
    <property type="entry name" value="Winged helix' DNA-binding domain"/>
    <property type="match status" value="1"/>
</dbReference>
<reference evidence="6 7" key="1">
    <citation type="submission" date="2019-12" db="EMBL/GenBank/DDBJ databases">
        <authorList>
            <person name="Shi Y."/>
        </authorList>
    </citation>
    <scope>NUCLEOTIDE SEQUENCE [LARGE SCALE GENOMIC DNA]</scope>
    <source>
        <strain evidence="6 7">JCM 17929</strain>
    </source>
</reference>
<dbReference type="InterPro" id="IPR005119">
    <property type="entry name" value="LysR_subst-bd"/>
</dbReference>
<evidence type="ECO:0000256" key="4">
    <source>
        <dbReference type="ARBA" id="ARBA00023163"/>
    </source>
</evidence>
<dbReference type="PANTHER" id="PTHR30346">
    <property type="entry name" value="TRANSCRIPTIONAL DUAL REGULATOR HCAR-RELATED"/>
    <property type="match status" value="1"/>
</dbReference>
<dbReference type="Pfam" id="PF00126">
    <property type="entry name" value="HTH_1"/>
    <property type="match status" value="1"/>
</dbReference>
<evidence type="ECO:0000256" key="3">
    <source>
        <dbReference type="ARBA" id="ARBA00023125"/>
    </source>
</evidence>
<dbReference type="AlphaFoldDB" id="A0A6N8GPE2"/>
<dbReference type="FunFam" id="1.10.10.10:FF:000001">
    <property type="entry name" value="LysR family transcriptional regulator"/>
    <property type="match status" value="1"/>
</dbReference>
<keyword evidence="2" id="KW-0805">Transcription regulation</keyword>
<evidence type="ECO:0000313" key="6">
    <source>
        <dbReference type="EMBL" id="MUN64778.1"/>
    </source>
</evidence>
<name>A0A6N8GPE2_9MICC</name>
<evidence type="ECO:0000259" key="5">
    <source>
        <dbReference type="PROSITE" id="PS50931"/>
    </source>
</evidence>